<proteinExistence type="predicted"/>
<evidence type="ECO:0000313" key="1">
    <source>
        <dbReference type="EMBL" id="KAG6371120.1"/>
    </source>
</evidence>
<comment type="caution">
    <text evidence="1">The sequence shown here is derived from an EMBL/GenBank/DDBJ whole genome shotgun (WGS) entry which is preliminary data.</text>
</comment>
<evidence type="ECO:0000313" key="2">
    <source>
        <dbReference type="Proteomes" id="UP000683000"/>
    </source>
</evidence>
<organism evidence="1 2">
    <name type="scientific">Boletus reticuloceps</name>
    <dbReference type="NCBI Taxonomy" id="495285"/>
    <lineage>
        <taxon>Eukaryota</taxon>
        <taxon>Fungi</taxon>
        <taxon>Dikarya</taxon>
        <taxon>Basidiomycota</taxon>
        <taxon>Agaricomycotina</taxon>
        <taxon>Agaricomycetes</taxon>
        <taxon>Agaricomycetidae</taxon>
        <taxon>Boletales</taxon>
        <taxon>Boletineae</taxon>
        <taxon>Boletaceae</taxon>
        <taxon>Boletoideae</taxon>
        <taxon>Boletus</taxon>
    </lineage>
</organism>
<dbReference type="Proteomes" id="UP000683000">
    <property type="component" value="Unassembled WGS sequence"/>
</dbReference>
<dbReference type="EMBL" id="JAGFBS010000039">
    <property type="protein sequence ID" value="KAG6371120.1"/>
    <property type="molecule type" value="Genomic_DNA"/>
</dbReference>
<protein>
    <submittedName>
        <fullName evidence="1">Uncharacterized protein</fullName>
    </submittedName>
</protein>
<gene>
    <name evidence="1" type="ORF">JVT61DRAFT_9879</name>
</gene>
<accession>A0A8I3A632</accession>
<dbReference type="OrthoDB" id="2670115at2759"/>
<dbReference type="AlphaFoldDB" id="A0A8I3A632"/>
<keyword evidence="2" id="KW-1185">Reference proteome</keyword>
<sequence length="371" mass="41370">MFISGITPDSMGDGVTREVLDAALRIVCSCVSPLDTQTDEGFVMMNLLRSFCAPLPLSPALLQAVIGGVESLDDPSWLQAVLPESWSTLRLFPVSRLAVHDESSLSATDHNRLRTLLYLIDKQSLSELSSVRDVQWPSLLRRIQSSYLLGVRPREITESLTYAAFRDGIDQALSPMHPSFIELISSSSKYLLHDLYTTCRLISPGTLIERLFYSLDGDETWKNQSNELLASLKAHLERYLKGVGHPAGGVFEALVGVDQFQRDNNDVNYRTQQFIKMTSGVNVFCQAGEHFLVYLRQDIPPSVGLGRHYNILQDPLPPAFHACTLEVEFWVNEGLKKLLSGAPPQDMTTPTAFDMFFHSSIVDIGEDDFNA</sequence>
<name>A0A8I3A632_9AGAM</name>
<reference evidence="1" key="1">
    <citation type="submission" date="2021-03" db="EMBL/GenBank/DDBJ databases">
        <title>Evolutionary innovations through gain and loss of genes in the ectomycorrhizal Boletales.</title>
        <authorList>
            <person name="Wu G."/>
            <person name="Miyauchi S."/>
            <person name="Morin E."/>
            <person name="Yang Z.-L."/>
            <person name="Xu J."/>
            <person name="Martin F.M."/>
        </authorList>
    </citation>
    <scope>NUCLEOTIDE SEQUENCE</scope>
    <source>
        <strain evidence="1">BR01</strain>
    </source>
</reference>